<dbReference type="AlphaFoldDB" id="A0A329R2X7"/>
<keyword evidence="1" id="KW-1133">Transmembrane helix</keyword>
<keyword evidence="3" id="KW-1185">Reference proteome</keyword>
<evidence type="ECO:0000313" key="2">
    <source>
        <dbReference type="EMBL" id="RAW17348.1"/>
    </source>
</evidence>
<organism evidence="2 3">
    <name type="scientific">Phytoactinopolyspora halophila</name>
    <dbReference type="NCBI Taxonomy" id="1981511"/>
    <lineage>
        <taxon>Bacteria</taxon>
        <taxon>Bacillati</taxon>
        <taxon>Actinomycetota</taxon>
        <taxon>Actinomycetes</taxon>
        <taxon>Jiangellales</taxon>
        <taxon>Jiangellaceae</taxon>
        <taxon>Phytoactinopolyspora</taxon>
    </lineage>
</organism>
<name>A0A329R2X7_9ACTN</name>
<dbReference type="OrthoDB" id="5197275at2"/>
<comment type="caution">
    <text evidence="2">The sequence shown here is derived from an EMBL/GenBank/DDBJ whole genome shotgun (WGS) entry which is preliminary data.</text>
</comment>
<sequence length="155" mass="16632">MTLKITPTRRGVGALIALLGAIAVAASAYPAWYRDEGPRDWPLMQLFQANPAGTVTAYWGSVAAPLAVVGLLGILGAALRFRFILGLGWLIGTATFILWSAMRAIDGEWRLGELQRGAWIGLVGLLVVLIGLVVMGPRHEEVEAPLSVFDDKPPE</sequence>
<proteinExistence type="predicted"/>
<keyword evidence="1" id="KW-0812">Transmembrane</keyword>
<dbReference type="RefSeq" id="WP_112257166.1">
    <property type="nucleotide sequence ID" value="NZ_QMIG01000003.1"/>
</dbReference>
<accession>A0A329R2X7</accession>
<dbReference type="Proteomes" id="UP000250462">
    <property type="component" value="Unassembled WGS sequence"/>
</dbReference>
<reference evidence="2 3" key="1">
    <citation type="submission" date="2018-06" db="EMBL/GenBank/DDBJ databases">
        <title>Phytoactinopolyspora halophila sp. nov., a novel halophilic actinomycete isolated from a saline soil in China.</title>
        <authorList>
            <person name="Tang S.-K."/>
        </authorList>
    </citation>
    <scope>NUCLEOTIDE SEQUENCE [LARGE SCALE GENOMIC DNA]</scope>
    <source>
        <strain evidence="2 3">YIM 96934</strain>
    </source>
</reference>
<evidence type="ECO:0000256" key="1">
    <source>
        <dbReference type="SAM" id="Phobius"/>
    </source>
</evidence>
<protein>
    <submittedName>
        <fullName evidence="2">Uncharacterized protein</fullName>
    </submittedName>
</protein>
<keyword evidence="1" id="KW-0472">Membrane</keyword>
<feature type="transmembrane region" description="Helical" evidence="1">
    <location>
        <begin position="12"/>
        <end position="32"/>
    </location>
</feature>
<feature type="transmembrane region" description="Helical" evidence="1">
    <location>
        <begin position="52"/>
        <end position="76"/>
    </location>
</feature>
<evidence type="ECO:0000313" key="3">
    <source>
        <dbReference type="Proteomes" id="UP000250462"/>
    </source>
</evidence>
<dbReference type="EMBL" id="QMIG01000003">
    <property type="protein sequence ID" value="RAW17348.1"/>
    <property type="molecule type" value="Genomic_DNA"/>
</dbReference>
<feature type="transmembrane region" description="Helical" evidence="1">
    <location>
        <begin position="117"/>
        <end position="135"/>
    </location>
</feature>
<gene>
    <name evidence="2" type="ORF">DPM12_04755</name>
</gene>
<feature type="transmembrane region" description="Helical" evidence="1">
    <location>
        <begin position="83"/>
        <end position="105"/>
    </location>
</feature>